<dbReference type="InterPro" id="IPR035911">
    <property type="entry name" value="MurE/MurF_N"/>
</dbReference>
<evidence type="ECO:0000259" key="2">
    <source>
        <dbReference type="Pfam" id="PF01225"/>
    </source>
</evidence>
<dbReference type="InterPro" id="IPR013221">
    <property type="entry name" value="Mur_ligase_cen"/>
</dbReference>
<dbReference type="Gene3D" id="3.40.1190.10">
    <property type="entry name" value="Mur-like, catalytic domain"/>
    <property type="match status" value="1"/>
</dbReference>
<evidence type="ECO:0000259" key="4">
    <source>
        <dbReference type="Pfam" id="PF08245"/>
    </source>
</evidence>
<dbReference type="GO" id="GO:0005737">
    <property type="term" value="C:cytoplasm"/>
    <property type="evidence" value="ECO:0007669"/>
    <property type="project" value="InterPro"/>
</dbReference>
<dbReference type="SUPFAM" id="SSF63418">
    <property type="entry name" value="MurE/MurF N-terminal domain"/>
    <property type="match status" value="1"/>
</dbReference>
<dbReference type="InterPro" id="IPR004101">
    <property type="entry name" value="Mur_ligase_C"/>
</dbReference>
<evidence type="ECO:0000256" key="1">
    <source>
        <dbReference type="ARBA" id="ARBA00005898"/>
    </source>
</evidence>
<protein>
    <submittedName>
        <fullName evidence="5">Unannotated protein</fullName>
    </submittedName>
</protein>
<dbReference type="EMBL" id="CAFBQQ010000006">
    <property type="protein sequence ID" value="CAB5058720.1"/>
    <property type="molecule type" value="Genomic_DNA"/>
</dbReference>
<gene>
    <name evidence="5" type="ORF">UFOPK2576_00064</name>
    <name evidence="6" type="ORF">UFOPK4358_00116</name>
</gene>
<dbReference type="NCBIfam" id="NF001124">
    <property type="entry name" value="PRK00139.1-2"/>
    <property type="match status" value="1"/>
</dbReference>
<comment type="similarity">
    <text evidence="1">Belongs to the MurCDEF family. MurE subfamily.</text>
</comment>
<sequence length="488" mass="52396">MSLRPVNVGAKALSSFDPNLFNSDVVITGVSINASEVKSGDLFIALPGAKTHGINFLDQAISNGAVAVLSDRKIDCSIPSFVDPSPRNLVGTISSWVYSKPFSNLVAVGITGTNGKTTTSNLVKQLWELNDIKSGLIGTLGVEIGKEKIAGVRTTPEADELQALAAVMVERGSTHLAMEVSSIAIDQARVNSAKYKVVAFSNLTQDHLDYHKSMDEYFNAKAKLFTSEYAQNAVINIDDQYGQKLYNTSNLTNKTVSRSDKSADWYFSKIEPLSDGYKVEISDKSGQFISGIFPLIGEHNLDNLLLAIACVSICGLTNAQITNSISKLKSVPGRLEIISAGQSFAAVVDYAHTPDAVSRVLKSVRSFTSGRVIGILGCGGDRDKSKRLPMGQALFNGSDIAIFTSDNPRSEKAEAILKDMTDGIKMAEKGFVLTDRKDAINFAAKSAKPGDCILLMGKGHESGQEISGVITPFDDRIELANSIKQVIK</sequence>
<feature type="domain" description="Mur ligase N-terminal catalytic" evidence="2">
    <location>
        <begin position="27"/>
        <end position="74"/>
    </location>
</feature>
<dbReference type="PANTHER" id="PTHR23135">
    <property type="entry name" value="MUR LIGASE FAMILY MEMBER"/>
    <property type="match status" value="1"/>
</dbReference>
<dbReference type="EMBL" id="CAEZXQ010000003">
    <property type="protein sequence ID" value="CAB4684561.1"/>
    <property type="molecule type" value="Genomic_DNA"/>
</dbReference>
<reference evidence="5" key="1">
    <citation type="submission" date="2020-05" db="EMBL/GenBank/DDBJ databases">
        <authorList>
            <person name="Chiriac C."/>
            <person name="Salcher M."/>
            <person name="Ghai R."/>
            <person name="Kavagutti S V."/>
        </authorList>
    </citation>
    <scope>NUCLEOTIDE SEQUENCE</scope>
</reference>
<dbReference type="SUPFAM" id="SSF53244">
    <property type="entry name" value="MurD-like peptide ligases, peptide-binding domain"/>
    <property type="match status" value="1"/>
</dbReference>
<dbReference type="InterPro" id="IPR005761">
    <property type="entry name" value="UDP-N-AcMur-Glu-dNH2Pim_ligase"/>
</dbReference>
<evidence type="ECO:0000313" key="6">
    <source>
        <dbReference type="EMBL" id="CAB5058720.1"/>
    </source>
</evidence>
<dbReference type="GO" id="GO:0008360">
    <property type="term" value="P:regulation of cell shape"/>
    <property type="evidence" value="ECO:0007669"/>
    <property type="project" value="InterPro"/>
</dbReference>
<dbReference type="InterPro" id="IPR036565">
    <property type="entry name" value="Mur-like_cat_sf"/>
</dbReference>
<dbReference type="GO" id="GO:0016881">
    <property type="term" value="F:acid-amino acid ligase activity"/>
    <property type="evidence" value="ECO:0007669"/>
    <property type="project" value="InterPro"/>
</dbReference>
<accession>A0A6J6ND51</accession>
<feature type="domain" description="Mur ligase C-terminal" evidence="3">
    <location>
        <begin position="333"/>
        <end position="459"/>
    </location>
</feature>
<dbReference type="SUPFAM" id="SSF53623">
    <property type="entry name" value="MurD-like peptide ligases, catalytic domain"/>
    <property type="match status" value="1"/>
</dbReference>
<dbReference type="PANTHER" id="PTHR23135:SF4">
    <property type="entry name" value="UDP-N-ACETYLMURAMOYL-L-ALANYL-D-GLUTAMATE--2,6-DIAMINOPIMELATE LIGASE MURE HOMOLOG, CHLOROPLASTIC"/>
    <property type="match status" value="1"/>
</dbReference>
<feature type="domain" description="Mur ligase central" evidence="4">
    <location>
        <begin position="110"/>
        <end position="311"/>
    </location>
</feature>
<organism evidence="5">
    <name type="scientific">freshwater metagenome</name>
    <dbReference type="NCBI Taxonomy" id="449393"/>
    <lineage>
        <taxon>unclassified sequences</taxon>
        <taxon>metagenomes</taxon>
        <taxon>ecological metagenomes</taxon>
    </lineage>
</organism>
<proteinExistence type="inferred from homology"/>
<dbReference type="NCBIfam" id="TIGR01085">
    <property type="entry name" value="murE"/>
    <property type="match status" value="1"/>
</dbReference>
<dbReference type="InterPro" id="IPR000713">
    <property type="entry name" value="Mur_ligase_N"/>
</dbReference>
<dbReference type="Pfam" id="PF02875">
    <property type="entry name" value="Mur_ligase_C"/>
    <property type="match status" value="1"/>
</dbReference>
<evidence type="ECO:0000259" key="3">
    <source>
        <dbReference type="Pfam" id="PF02875"/>
    </source>
</evidence>
<dbReference type="AlphaFoldDB" id="A0A6J6ND51"/>
<evidence type="ECO:0000313" key="5">
    <source>
        <dbReference type="EMBL" id="CAB4684561.1"/>
    </source>
</evidence>
<dbReference type="NCBIfam" id="NF001126">
    <property type="entry name" value="PRK00139.1-4"/>
    <property type="match status" value="1"/>
</dbReference>
<dbReference type="GO" id="GO:0005524">
    <property type="term" value="F:ATP binding"/>
    <property type="evidence" value="ECO:0007669"/>
    <property type="project" value="InterPro"/>
</dbReference>
<name>A0A6J6ND51_9ZZZZ</name>
<dbReference type="Pfam" id="PF08245">
    <property type="entry name" value="Mur_ligase_M"/>
    <property type="match status" value="1"/>
</dbReference>
<dbReference type="GO" id="GO:0051301">
    <property type="term" value="P:cell division"/>
    <property type="evidence" value="ECO:0007669"/>
    <property type="project" value="InterPro"/>
</dbReference>
<dbReference type="Gene3D" id="3.90.190.20">
    <property type="entry name" value="Mur ligase, C-terminal domain"/>
    <property type="match status" value="1"/>
</dbReference>
<dbReference type="InterPro" id="IPR036615">
    <property type="entry name" value="Mur_ligase_C_dom_sf"/>
</dbReference>
<dbReference type="HAMAP" id="MF_00208">
    <property type="entry name" value="MurE"/>
    <property type="match status" value="1"/>
</dbReference>
<dbReference type="Pfam" id="PF01225">
    <property type="entry name" value="Mur_ligase"/>
    <property type="match status" value="1"/>
</dbReference>
<dbReference type="Gene3D" id="3.40.1390.10">
    <property type="entry name" value="MurE/MurF, N-terminal domain"/>
    <property type="match status" value="1"/>
</dbReference>